<organism evidence="5 6">
    <name type="scientific">Hymenobacter edaphi</name>
    <dbReference type="NCBI Taxonomy" id="2211146"/>
    <lineage>
        <taxon>Bacteria</taxon>
        <taxon>Pseudomonadati</taxon>
        <taxon>Bacteroidota</taxon>
        <taxon>Cytophagia</taxon>
        <taxon>Cytophagales</taxon>
        <taxon>Hymenobacteraceae</taxon>
        <taxon>Hymenobacter</taxon>
    </lineage>
</organism>
<dbReference type="AlphaFoldDB" id="A0A328BBI6"/>
<keyword evidence="6" id="KW-1185">Reference proteome</keyword>
<evidence type="ECO:0000313" key="5">
    <source>
        <dbReference type="EMBL" id="RAK63821.1"/>
    </source>
</evidence>
<protein>
    <recommendedName>
        <fullName evidence="4">CBS domain-containing protein</fullName>
    </recommendedName>
</protein>
<dbReference type="PANTHER" id="PTHR48108:SF26">
    <property type="entry name" value="CBS DOMAIN-CONTAINING PROTEIN DDB_G0289609"/>
    <property type="match status" value="1"/>
</dbReference>
<name>A0A328BBI6_9BACT</name>
<dbReference type="InterPro" id="IPR051462">
    <property type="entry name" value="CBS_domain-containing"/>
</dbReference>
<evidence type="ECO:0000256" key="2">
    <source>
        <dbReference type="PROSITE-ProRule" id="PRU00703"/>
    </source>
</evidence>
<comment type="caution">
    <text evidence="5">The sequence shown here is derived from an EMBL/GenBank/DDBJ whole genome shotgun (WGS) entry which is preliminary data.</text>
</comment>
<dbReference type="Proteomes" id="UP000248553">
    <property type="component" value="Unassembled WGS sequence"/>
</dbReference>
<evidence type="ECO:0000256" key="1">
    <source>
        <dbReference type="ARBA" id="ARBA00022737"/>
    </source>
</evidence>
<evidence type="ECO:0000259" key="4">
    <source>
        <dbReference type="PROSITE" id="PS51371"/>
    </source>
</evidence>
<evidence type="ECO:0000313" key="6">
    <source>
        <dbReference type="Proteomes" id="UP000248553"/>
    </source>
</evidence>
<gene>
    <name evidence="5" type="ORF">DLM85_19925</name>
</gene>
<dbReference type="Pfam" id="PF00571">
    <property type="entry name" value="CBS"/>
    <property type="match status" value="2"/>
</dbReference>
<dbReference type="InterPro" id="IPR000644">
    <property type="entry name" value="CBS_dom"/>
</dbReference>
<reference evidence="6" key="1">
    <citation type="submission" date="2018-05" db="EMBL/GenBank/DDBJ databases">
        <authorList>
            <person name="Nie L."/>
        </authorList>
    </citation>
    <scope>NUCLEOTIDE SEQUENCE [LARGE SCALE GENOMIC DNA]</scope>
    <source>
        <strain evidence="6">NL</strain>
    </source>
</reference>
<dbReference type="OrthoDB" id="49104at2"/>
<dbReference type="SUPFAM" id="SSF54631">
    <property type="entry name" value="CBS-domain pair"/>
    <property type="match status" value="1"/>
</dbReference>
<dbReference type="InterPro" id="IPR046342">
    <property type="entry name" value="CBS_dom_sf"/>
</dbReference>
<dbReference type="Gene3D" id="3.10.580.10">
    <property type="entry name" value="CBS-domain"/>
    <property type="match status" value="1"/>
</dbReference>
<proteinExistence type="predicted"/>
<sequence length="419" mass="47981">MPLPAKHLLQTKSTPVTVSPENSLTEALSLMLKNDFSQLPVLDEDGRPTGIVTTDSIARALLNLGTKVRDLHVIDAVIKAPTFPVDEDLLYLLDFLLKSSAVLIVDGGRKLIGIITDYDTTQYFRGRAEDIVLVEDIESTLKAHIRNTYSSIEEESTALQEAVASLGNSWDGMRKKSVASLKHLCKSENITPTQETIDSIVDKHFPSDKEKRRFDDLTLAEYIQLAMQEKAWKKLRTVFRVPREAWHEMMESVRETRNKLVHFRGDISSIERDQLRYCADWYKSHQPLPNSSHQDLTSDDNQQNNNTFEDTNNDFHLEKEQDETIDNKYAPLVEYLLASDKHPVRNLTFIGVEKIIKNPLPKAAREHTTWWMGSSDIQSPLQQLLPENWRVLWVNLSKEKVILAKKKIHKPNNLKFSSN</sequence>
<dbReference type="EMBL" id="QHKM01000008">
    <property type="protein sequence ID" value="RAK63821.1"/>
    <property type="molecule type" value="Genomic_DNA"/>
</dbReference>
<dbReference type="PANTHER" id="PTHR48108">
    <property type="entry name" value="CBS DOMAIN-CONTAINING PROTEIN CBSX2, CHLOROPLASTIC"/>
    <property type="match status" value="1"/>
</dbReference>
<dbReference type="PROSITE" id="PS51371">
    <property type="entry name" value="CBS"/>
    <property type="match status" value="1"/>
</dbReference>
<feature type="domain" description="CBS" evidence="4">
    <location>
        <begin position="10"/>
        <end position="68"/>
    </location>
</feature>
<dbReference type="SMART" id="SM00116">
    <property type="entry name" value="CBS"/>
    <property type="match status" value="2"/>
</dbReference>
<keyword evidence="1" id="KW-0677">Repeat</keyword>
<dbReference type="RefSeq" id="WP_111479939.1">
    <property type="nucleotide sequence ID" value="NZ_QHKM01000008.1"/>
</dbReference>
<keyword evidence="2" id="KW-0129">CBS domain</keyword>
<feature type="compositionally biased region" description="Low complexity" evidence="3">
    <location>
        <begin position="299"/>
        <end position="310"/>
    </location>
</feature>
<accession>A0A328BBI6</accession>
<evidence type="ECO:0000256" key="3">
    <source>
        <dbReference type="SAM" id="MobiDB-lite"/>
    </source>
</evidence>
<feature type="region of interest" description="Disordered" evidence="3">
    <location>
        <begin position="288"/>
        <end position="313"/>
    </location>
</feature>